<reference evidence="1 2" key="1">
    <citation type="submission" date="2018-06" db="EMBL/GenBank/DDBJ databases">
        <authorList>
            <consortium name="Pathogen Informatics"/>
            <person name="Doyle S."/>
        </authorList>
    </citation>
    <scope>NUCLEOTIDE SEQUENCE [LARGE SCALE GENOMIC DNA]</scope>
    <source>
        <strain evidence="1 2">NCTC11645</strain>
    </source>
</reference>
<dbReference type="RefSeq" id="WP_114996198.1">
    <property type="nucleotide sequence ID" value="NZ_CABMOB010000001.1"/>
</dbReference>
<sequence length="146" mass="15253">MRPNVLSPLTRQRGSMLIISVFAITALAALGAALLKINASQSDTTAREVLGARAWLAANSGTEMAMAKLFPLASDVNHPPVATCSATPVVTHFSAKGLYGCSVSVTCEQVNTGGILQYRIESKGQCGNGAYKVARVQESWARGIGS</sequence>
<proteinExistence type="predicted"/>
<dbReference type="EMBL" id="UGHD01000002">
    <property type="protein sequence ID" value="STO56332.1"/>
    <property type="molecule type" value="Genomic_DNA"/>
</dbReference>
<evidence type="ECO:0000313" key="1">
    <source>
        <dbReference type="EMBL" id="STO56332.1"/>
    </source>
</evidence>
<organism evidence="1 2">
    <name type="scientific">Grimontia hollisae</name>
    <name type="common">Vibrio hollisae</name>
    <dbReference type="NCBI Taxonomy" id="673"/>
    <lineage>
        <taxon>Bacteria</taxon>
        <taxon>Pseudomonadati</taxon>
        <taxon>Pseudomonadota</taxon>
        <taxon>Gammaproteobacteria</taxon>
        <taxon>Vibrionales</taxon>
        <taxon>Vibrionaceae</taxon>
        <taxon>Grimontia</taxon>
    </lineage>
</organism>
<gene>
    <name evidence="1" type="ORF">NCTC11645_00670</name>
</gene>
<protein>
    <recommendedName>
        <fullName evidence="3">MSHA biogenesis protein MshP</fullName>
    </recommendedName>
</protein>
<name>A0A377HKS3_GRIHO</name>
<dbReference type="Proteomes" id="UP000254512">
    <property type="component" value="Unassembled WGS sequence"/>
</dbReference>
<dbReference type="AlphaFoldDB" id="A0A377HKS3"/>
<evidence type="ECO:0000313" key="2">
    <source>
        <dbReference type="Proteomes" id="UP000254512"/>
    </source>
</evidence>
<accession>A0A377HKS3</accession>
<dbReference type="STRING" id="673.AL542_07770"/>
<evidence type="ECO:0008006" key="3">
    <source>
        <dbReference type="Google" id="ProtNLM"/>
    </source>
</evidence>